<accession>A0A9D2IVT3</accession>
<keyword evidence="1" id="KW-0812">Transmembrane</keyword>
<evidence type="ECO:0000313" key="3">
    <source>
        <dbReference type="Proteomes" id="UP000824044"/>
    </source>
</evidence>
<keyword evidence="1" id="KW-1133">Transmembrane helix</keyword>
<comment type="caution">
    <text evidence="2">The sequence shown here is derived from an EMBL/GenBank/DDBJ whole genome shotgun (WGS) entry which is preliminary data.</text>
</comment>
<dbReference type="Proteomes" id="UP000824044">
    <property type="component" value="Unassembled WGS sequence"/>
</dbReference>
<sequence>MGEFFVYSFFFGALFTFFPVFVYADFYLDVAANKGWFSLSLYHRLRLLKGYAQLRREGIVFHLTKKKAFILPFAEMSSARKKFEITQGFQPWRFHQVLEMGGAEDVRMCMIAAAIRAFGGALYGIAKEKYATISLQNNVILYEESRLRVSVQTATVFNGLVLSMALGKTILEGIIEWMRKKRSTASWKRRQRSSQV</sequence>
<reference evidence="2" key="1">
    <citation type="journal article" date="2021" name="PeerJ">
        <title>Extensive microbial diversity within the chicken gut microbiome revealed by metagenomics and culture.</title>
        <authorList>
            <person name="Gilroy R."/>
            <person name="Ravi A."/>
            <person name="Getino M."/>
            <person name="Pursley I."/>
            <person name="Horton D.L."/>
            <person name="Alikhan N.F."/>
            <person name="Baker D."/>
            <person name="Gharbi K."/>
            <person name="Hall N."/>
            <person name="Watson M."/>
            <person name="Adriaenssens E.M."/>
            <person name="Foster-Nyarko E."/>
            <person name="Jarju S."/>
            <person name="Secka A."/>
            <person name="Antonio M."/>
            <person name="Oren A."/>
            <person name="Chaudhuri R.R."/>
            <person name="La Ragione R."/>
            <person name="Hildebrand F."/>
            <person name="Pallen M.J."/>
        </authorList>
    </citation>
    <scope>NUCLEOTIDE SEQUENCE</scope>
    <source>
        <strain evidence="2">CHK33-5263</strain>
    </source>
</reference>
<keyword evidence="1" id="KW-0472">Membrane</keyword>
<protein>
    <recommendedName>
        <fullName evidence="4">DUF2953 domain-containing protein</fullName>
    </recommendedName>
</protein>
<proteinExistence type="predicted"/>
<feature type="transmembrane region" description="Helical" evidence="1">
    <location>
        <begin position="6"/>
        <end position="28"/>
    </location>
</feature>
<gene>
    <name evidence="2" type="ORF">H9812_06315</name>
</gene>
<evidence type="ECO:0008006" key="4">
    <source>
        <dbReference type="Google" id="ProtNLM"/>
    </source>
</evidence>
<evidence type="ECO:0000313" key="2">
    <source>
        <dbReference type="EMBL" id="HIZ25066.1"/>
    </source>
</evidence>
<organism evidence="2 3">
    <name type="scientific">Candidatus Gallimonas intestinigallinarum</name>
    <dbReference type="NCBI Taxonomy" id="2838604"/>
    <lineage>
        <taxon>Bacteria</taxon>
        <taxon>Bacillati</taxon>
        <taxon>Bacillota</taxon>
        <taxon>Clostridia</taxon>
        <taxon>Candidatus Gallimonas</taxon>
    </lineage>
</organism>
<name>A0A9D2IVT3_9FIRM</name>
<dbReference type="AlphaFoldDB" id="A0A9D2IVT3"/>
<evidence type="ECO:0000256" key="1">
    <source>
        <dbReference type="SAM" id="Phobius"/>
    </source>
</evidence>
<reference evidence="2" key="2">
    <citation type="submission" date="2021-04" db="EMBL/GenBank/DDBJ databases">
        <authorList>
            <person name="Gilroy R."/>
        </authorList>
    </citation>
    <scope>NUCLEOTIDE SEQUENCE</scope>
    <source>
        <strain evidence="2">CHK33-5263</strain>
    </source>
</reference>
<dbReference type="EMBL" id="DXBS01000119">
    <property type="protein sequence ID" value="HIZ25066.1"/>
    <property type="molecule type" value="Genomic_DNA"/>
</dbReference>